<dbReference type="PANTHER" id="PTHR33545">
    <property type="entry name" value="UPF0750 MEMBRANE PROTEIN YITT-RELATED"/>
    <property type="match status" value="1"/>
</dbReference>
<dbReference type="InterPro" id="IPR003740">
    <property type="entry name" value="YitT"/>
</dbReference>
<evidence type="ECO:0000256" key="2">
    <source>
        <dbReference type="ARBA" id="ARBA00022475"/>
    </source>
</evidence>
<keyword evidence="3 6" id="KW-0812">Transmembrane</keyword>
<comment type="caution">
    <text evidence="7">The sequence shown here is derived from an EMBL/GenBank/DDBJ whole genome shotgun (WGS) entry which is preliminary data.</text>
</comment>
<evidence type="ECO:0000256" key="5">
    <source>
        <dbReference type="ARBA" id="ARBA00023136"/>
    </source>
</evidence>
<feature type="transmembrane region" description="Helical" evidence="6">
    <location>
        <begin position="121"/>
        <end position="140"/>
    </location>
</feature>
<keyword evidence="2" id="KW-1003">Cell membrane</keyword>
<dbReference type="EMBL" id="JACHXJ010000006">
    <property type="protein sequence ID" value="MBB3131128.1"/>
    <property type="molecule type" value="Genomic_DNA"/>
</dbReference>
<keyword evidence="4 6" id="KW-1133">Transmembrane helix</keyword>
<evidence type="ECO:0000256" key="4">
    <source>
        <dbReference type="ARBA" id="ARBA00022989"/>
    </source>
</evidence>
<feature type="transmembrane region" description="Helical" evidence="6">
    <location>
        <begin position="186"/>
        <end position="205"/>
    </location>
</feature>
<feature type="transmembrane region" description="Helical" evidence="6">
    <location>
        <begin position="89"/>
        <end position="109"/>
    </location>
</feature>
<feature type="transmembrane region" description="Helical" evidence="6">
    <location>
        <begin position="161"/>
        <end position="180"/>
    </location>
</feature>
<gene>
    <name evidence="7" type="ORF">FHS19_005848</name>
</gene>
<dbReference type="Proteomes" id="UP000517523">
    <property type="component" value="Unassembled WGS sequence"/>
</dbReference>
<dbReference type="RefSeq" id="WP_246426878.1">
    <property type="nucleotide sequence ID" value="NZ_JACHXJ010000006.1"/>
</dbReference>
<name>A0A839U0G0_9BACL</name>
<evidence type="ECO:0000313" key="8">
    <source>
        <dbReference type="Proteomes" id="UP000517523"/>
    </source>
</evidence>
<proteinExistence type="predicted"/>
<keyword evidence="5 6" id="KW-0472">Membrane</keyword>
<evidence type="ECO:0000256" key="1">
    <source>
        <dbReference type="ARBA" id="ARBA00004651"/>
    </source>
</evidence>
<evidence type="ECO:0000256" key="6">
    <source>
        <dbReference type="SAM" id="Phobius"/>
    </source>
</evidence>
<dbReference type="AlphaFoldDB" id="A0A839U0G0"/>
<organism evidence="7 8">
    <name type="scientific">Paenibacillus rhizosphaerae</name>
    <dbReference type="NCBI Taxonomy" id="297318"/>
    <lineage>
        <taxon>Bacteria</taxon>
        <taxon>Bacillati</taxon>
        <taxon>Bacillota</taxon>
        <taxon>Bacilli</taxon>
        <taxon>Bacillales</taxon>
        <taxon>Paenibacillaceae</taxon>
        <taxon>Paenibacillus</taxon>
    </lineage>
</organism>
<protein>
    <submittedName>
        <fullName evidence="7">Uncharacterized membrane-anchored protein YitT (DUF2179 family)</fullName>
    </submittedName>
</protein>
<evidence type="ECO:0000256" key="3">
    <source>
        <dbReference type="ARBA" id="ARBA00022692"/>
    </source>
</evidence>
<reference evidence="7 8" key="1">
    <citation type="submission" date="2020-08" db="EMBL/GenBank/DDBJ databases">
        <title>Genomic Encyclopedia of Type Strains, Phase III (KMG-III): the genomes of soil and plant-associated and newly described type strains.</title>
        <authorList>
            <person name="Whitman W."/>
        </authorList>
    </citation>
    <scope>NUCLEOTIDE SEQUENCE [LARGE SCALE GENOMIC DNA]</scope>
    <source>
        <strain evidence="7 8">CECT 5831</strain>
    </source>
</reference>
<accession>A0A839U0G0</accession>
<comment type="subcellular location">
    <subcellularLocation>
        <location evidence="1">Cell membrane</location>
        <topology evidence="1">Multi-pass membrane protein</topology>
    </subcellularLocation>
</comment>
<feature type="transmembrane region" description="Helical" evidence="6">
    <location>
        <begin position="21"/>
        <end position="44"/>
    </location>
</feature>
<dbReference type="Pfam" id="PF02588">
    <property type="entry name" value="YitT_membrane"/>
    <property type="match status" value="1"/>
</dbReference>
<evidence type="ECO:0000313" key="7">
    <source>
        <dbReference type="EMBL" id="MBB3131128.1"/>
    </source>
</evidence>
<feature type="transmembrane region" description="Helical" evidence="6">
    <location>
        <begin position="64"/>
        <end position="82"/>
    </location>
</feature>
<dbReference type="GO" id="GO:0005886">
    <property type="term" value="C:plasma membrane"/>
    <property type="evidence" value="ECO:0007669"/>
    <property type="project" value="UniProtKB-SubCell"/>
</dbReference>
<sequence>MKIQLIPGRYRHHRHLFYRRLSRKVSLITAGAVLQGFAMAVFLFPHSIPSGGGAGIAVLLNHGFGLPVSLGLWFANFAFLIFTAHHLGIFSAIGTIYVITATSVSVNFFEVYVRPPLLNVWLDLLIGSLILGTGVAMLMRQRVSNGGIGYTALVLYKYKKIKPGTSLFWMNGVIFVLTAYVVNWKIILFAIGCQLISTRVINYLLGRKPQRRWEAGFAWRSKK</sequence>
<dbReference type="PANTHER" id="PTHR33545:SF9">
    <property type="entry name" value="UPF0750 MEMBRANE PROTEIN YITE"/>
    <property type="match status" value="1"/>
</dbReference>
<dbReference type="InterPro" id="IPR051461">
    <property type="entry name" value="UPF0750_membrane"/>
</dbReference>